<evidence type="ECO:0000313" key="3">
    <source>
        <dbReference type="Proteomes" id="UP000011058"/>
    </source>
</evidence>
<feature type="signal peptide" evidence="1">
    <location>
        <begin position="1"/>
        <end position="28"/>
    </location>
</feature>
<evidence type="ECO:0000256" key="1">
    <source>
        <dbReference type="SAM" id="SignalP"/>
    </source>
</evidence>
<dbReference type="STRING" id="1166018.FAES_0256"/>
<keyword evidence="1" id="KW-0732">Signal</keyword>
<protein>
    <recommendedName>
        <fullName evidence="4">Secreted protein</fullName>
    </recommendedName>
</protein>
<organism evidence="2 3">
    <name type="scientific">Fibrella aestuarina BUZ 2</name>
    <dbReference type="NCBI Taxonomy" id="1166018"/>
    <lineage>
        <taxon>Bacteria</taxon>
        <taxon>Pseudomonadati</taxon>
        <taxon>Bacteroidota</taxon>
        <taxon>Cytophagia</taxon>
        <taxon>Cytophagales</taxon>
        <taxon>Spirosomataceae</taxon>
        <taxon>Fibrella</taxon>
    </lineage>
</organism>
<evidence type="ECO:0008006" key="4">
    <source>
        <dbReference type="Google" id="ProtNLM"/>
    </source>
</evidence>
<dbReference type="EMBL" id="HE796683">
    <property type="protein sequence ID" value="CCG98270.1"/>
    <property type="molecule type" value="Genomic_DNA"/>
</dbReference>
<reference evidence="2 3" key="1">
    <citation type="journal article" date="2012" name="J. Bacteriol.">
        <title>Genome Sequence of Fibrella aestuarina BUZ 2T, a Filamentous Marine Bacterium.</title>
        <authorList>
            <person name="Filippini M."/>
            <person name="Qi W."/>
            <person name="Blom J."/>
            <person name="Goesmann A."/>
            <person name="Smits T.H."/>
            <person name="Bagheri H.C."/>
        </authorList>
    </citation>
    <scope>NUCLEOTIDE SEQUENCE [LARGE SCALE GENOMIC DNA]</scope>
    <source>
        <strain evidence="3">BUZ 2T</strain>
    </source>
</reference>
<name>I0K2B7_9BACT</name>
<evidence type="ECO:0000313" key="2">
    <source>
        <dbReference type="EMBL" id="CCG98270.1"/>
    </source>
</evidence>
<feature type="chain" id="PRO_5003630999" description="Secreted protein" evidence="1">
    <location>
        <begin position="29"/>
        <end position="70"/>
    </location>
</feature>
<dbReference type="Proteomes" id="UP000011058">
    <property type="component" value="Chromosome"/>
</dbReference>
<dbReference type="KEGG" id="fae:FAES_0256"/>
<proteinExistence type="predicted"/>
<dbReference type="AlphaFoldDB" id="I0K2B7"/>
<sequence>MSLLYRFMASFLLLSLLAGGACSSPNQASQNDPADPATDSLADGLILTDTTVFDDDTLEVALPAQPKPNK</sequence>
<keyword evidence="3" id="KW-1185">Reference proteome</keyword>
<dbReference type="PROSITE" id="PS51257">
    <property type="entry name" value="PROKAR_LIPOPROTEIN"/>
    <property type="match status" value="1"/>
</dbReference>
<gene>
    <name evidence="2" type="ORF">FAES_0256</name>
</gene>
<accession>I0K2B7</accession>
<dbReference type="HOGENOM" id="CLU_2751874_0_0_10"/>